<dbReference type="AlphaFoldDB" id="A0A504X680"/>
<dbReference type="Gene3D" id="3.80.10.10">
    <property type="entry name" value="Ribonuclease Inhibitor"/>
    <property type="match status" value="1"/>
</dbReference>
<dbReference type="VEuPathDB" id="TriTrypDB:LdBPK_311480.1"/>
<feature type="compositionally biased region" description="Low complexity" evidence="2">
    <location>
        <begin position="292"/>
        <end position="405"/>
    </location>
</feature>
<comment type="subcellular location">
    <subcellularLocation>
        <location evidence="1">Cell envelope</location>
    </subcellularLocation>
</comment>
<dbReference type="InterPro" id="IPR006311">
    <property type="entry name" value="TAT_signal"/>
</dbReference>
<name>A0A504X680_LEIDO</name>
<evidence type="ECO:0000313" key="4">
    <source>
        <dbReference type="EMBL" id="TPP42619.1"/>
    </source>
</evidence>
<organism evidence="4 5">
    <name type="scientific">Leishmania donovani</name>
    <dbReference type="NCBI Taxonomy" id="5661"/>
    <lineage>
        <taxon>Eukaryota</taxon>
        <taxon>Discoba</taxon>
        <taxon>Euglenozoa</taxon>
        <taxon>Kinetoplastea</taxon>
        <taxon>Metakinetoplastina</taxon>
        <taxon>Trypanosomatida</taxon>
        <taxon>Trypanosomatidae</taxon>
        <taxon>Leishmaniinae</taxon>
        <taxon>Leishmania</taxon>
    </lineage>
</organism>
<keyword evidence="3" id="KW-0732">Signal</keyword>
<dbReference type="PANTHER" id="PTHR48059">
    <property type="entry name" value="POLYGALACTURONASE INHIBITOR 1"/>
    <property type="match status" value="1"/>
</dbReference>
<evidence type="ECO:0008006" key="6">
    <source>
        <dbReference type="Google" id="ProtNLM"/>
    </source>
</evidence>
<sequence>MTQLHRRVALIAVLAAAVLLTLAAPVARARVASPWDAVEGGVSPEMPDDFGATPFFISEAERSNTLKVMRAFAAAMPSLGWSGADFCTWAGVRCFDTNVSFIATGSLATGTLPEMPDDVDYSLVKLDQVDLSQSTGITGTLPSSWSKLHKVRTVNLGYTSISSTLPASWSSMSSLRFLTLSSTDVFGTLPAAWSSMSAIEQIVISSTQITGTLPEEWSTMPNVRRIHFQQCNLYGSFPASWARMPSLERLGLQNNNFCGCVPDSWLTSPTLWVGVDAKHRMADCATAHACAETTTPEPVPSSSGSAGEVSGSSSSSTATTAEPTPSSSGSAGEVSGSSSSSTATTAEPTPSSSGSAGEVSGSSSSSTATTAEPTPSSSGSAGEVSGSSSSSTATTAEPTTSTTSPTPCPTPCRVPNCMSCAPGNSMRCSVCFPGYHSTLEGVALPLDAAMPDYEQGATRTPDSFTPVQCLNTLRATRAFAAATPSLRWAGGDVCSRTGVPCWISALGPASIGIAAAGSLPGMPDDVACSNAVIAAGSSWSPGAMSSSTLPCRWCLLQYVAVVYLCRARVGGARLASWSWMGSAAAWAMQATAVNRTLPNVSMLQLPSGKLHCRYPASWPQVRPVAPIASRGSCLCGCAPQPGMDAQTVHFGVDAESRGGAAISESARCWKEERSAAGREPCKLHLLMRVTAGRNGKSANTVR</sequence>
<dbReference type="InterPro" id="IPR032675">
    <property type="entry name" value="LRR_dom_sf"/>
</dbReference>
<feature type="chain" id="PRO_5021406154" description="Proteophosphoglycan ppg4" evidence="3">
    <location>
        <begin position="24"/>
        <end position="702"/>
    </location>
</feature>
<dbReference type="SUPFAM" id="SSF52058">
    <property type="entry name" value="L domain-like"/>
    <property type="match status" value="1"/>
</dbReference>
<proteinExistence type="predicted"/>
<evidence type="ECO:0000256" key="3">
    <source>
        <dbReference type="SAM" id="SignalP"/>
    </source>
</evidence>
<dbReference type="Proteomes" id="UP000318447">
    <property type="component" value="Unassembled WGS sequence"/>
</dbReference>
<feature type="region of interest" description="Disordered" evidence="2">
    <location>
        <begin position="292"/>
        <end position="408"/>
    </location>
</feature>
<protein>
    <recommendedName>
        <fullName evidence="6">Proteophosphoglycan ppg4</fullName>
    </recommendedName>
</protein>
<evidence type="ECO:0000256" key="2">
    <source>
        <dbReference type="SAM" id="MobiDB-lite"/>
    </source>
</evidence>
<dbReference type="PANTHER" id="PTHR48059:SF30">
    <property type="entry name" value="OS06G0587000 PROTEIN"/>
    <property type="match status" value="1"/>
</dbReference>
<dbReference type="EMBL" id="RHLC01000006">
    <property type="protein sequence ID" value="TPP42619.1"/>
    <property type="molecule type" value="Genomic_DNA"/>
</dbReference>
<dbReference type="VEuPathDB" id="TriTrypDB:LDHU3_31.2500"/>
<dbReference type="VEuPathDB" id="TriTrypDB:LdCL_310021600"/>
<comment type="caution">
    <text evidence="4">The sequence shown here is derived from an EMBL/GenBank/DDBJ whole genome shotgun (WGS) entry which is preliminary data.</text>
</comment>
<accession>A0A504X680</accession>
<evidence type="ECO:0000256" key="1">
    <source>
        <dbReference type="ARBA" id="ARBA00004196"/>
    </source>
</evidence>
<gene>
    <name evidence="4" type="ORF">CGC21_11520</name>
</gene>
<reference evidence="5" key="1">
    <citation type="submission" date="2019-02" db="EMBL/GenBank/DDBJ databases">
        <title>FDA dAtabase for Regulatory Grade micrObial Sequences (FDA-ARGOS): Supporting development and validation of Infectious Disease Dx tests.</title>
        <authorList>
            <person name="Duncan R."/>
            <person name="Fisher C."/>
            <person name="Tallon L."/>
            <person name="Sadzewicz L."/>
            <person name="Sengamalay N."/>
            <person name="Ott S."/>
            <person name="Godinez A."/>
            <person name="Nagaraj S."/>
            <person name="Vavikolanu K."/>
            <person name="Nadendla S."/>
            <person name="Aluvathingal J."/>
            <person name="Sichtig H."/>
        </authorList>
    </citation>
    <scope>NUCLEOTIDE SEQUENCE [LARGE SCALE GENOMIC DNA]</scope>
    <source>
        <strain evidence="5">FDAARGOS_361</strain>
    </source>
</reference>
<dbReference type="PROSITE" id="PS51318">
    <property type="entry name" value="TAT"/>
    <property type="match status" value="1"/>
</dbReference>
<dbReference type="InterPro" id="IPR051848">
    <property type="entry name" value="PGIP"/>
</dbReference>
<dbReference type="VEuPathDB" id="TriTrypDB:LDHU3_31.2410"/>
<evidence type="ECO:0000313" key="5">
    <source>
        <dbReference type="Proteomes" id="UP000318447"/>
    </source>
</evidence>
<feature type="signal peptide" evidence="3">
    <location>
        <begin position="1"/>
        <end position="23"/>
    </location>
</feature>